<feature type="chain" id="PRO_5047214861" evidence="2">
    <location>
        <begin position="23"/>
        <end position="210"/>
    </location>
</feature>
<feature type="domain" description="PRC-barrel" evidence="3">
    <location>
        <begin position="75"/>
        <end position="132"/>
    </location>
</feature>
<dbReference type="InterPro" id="IPR027275">
    <property type="entry name" value="PRC-brl_dom"/>
</dbReference>
<dbReference type="PANTHER" id="PTHR36505:SF1">
    <property type="entry name" value="BLR1072 PROTEIN"/>
    <property type="match status" value="1"/>
</dbReference>
<dbReference type="InterPro" id="IPR011033">
    <property type="entry name" value="PRC_barrel-like_sf"/>
</dbReference>
<dbReference type="Proteomes" id="UP001205890">
    <property type="component" value="Unassembled WGS sequence"/>
</dbReference>
<sequence>MLKTHIAACLVTTALLAGPALAQSNPPASTAPATPAPTVNAPAATAPATTAPSTVSSSSAMSGQYMTQMSTDQWRASKMVGLNIYGANNEKIGDVNEIVLDRSGNAQAVVIGVGGFLGIGEKNVAVPFKSVEWTYADRSTVAANAPAGTAPATTAPATTAAAPATTAPRTDVTGSTAATRNMDYPDHGILRMTKDELKNAPAFHYASDKK</sequence>
<evidence type="ECO:0000256" key="1">
    <source>
        <dbReference type="SAM" id="MobiDB-lite"/>
    </source>
</evidence>
<gene>
    <name evidence="4" type="ORF">NK718_20690</name>
</gene>
<dbReference type="PANTHER" id="PTHR36505">
    <property type="entry name" value="BLR1072 PROTEIN"/>
    <property type="match status" value="1"/>
</dbReference>
<reference evidence="4 5" key="1">
    <citation type="submission" date="2022-07" db="EMBL/GenBank/DDBJ databases">
        <authorList>
            <person name="Li W.-J."/>
            <person name="Deng Q.-Q."/>
        </authorList>
    </citation>
    <scope>NUCLEOTIDE SEQUENCE [LARGE SCALE GENOMIC DNA]</scope>
    <source>
        <strain evidence="4 5">SYSU M60028</strain>
    </source>
</reference>
<dbReference type="EMBL" id="JANCLU010000031">
    <property type="protein sequence ID" value="MCP8940951.1"/>
    <property type="molecule type" value="Genomic_DNA"/>
</dbReference>
<dbReference type="Pfam" id="PF05239">
    <property type="entry name" value="PRC"/>
    <property type="match status" value="1"/>
</dbReference>
<evidence type="ECO:0000313" key="4">
    <source>
        <dbReference type="EMBL" id="MCP8940951.1"/>
    </source>
</evidence>
<feature type="signal peptide" evidence="2">
    <location>
        <begin position="1"/>
        <end position="22"/>
    </location>
</feature>
<feature type="compositionally biased region" description="Low complexity" evidence="1">
    <location>
        <begin position="146"/>
        <end position="168"/>
    </location>
</feature>
<name>A0ABT1LHH4_9HYPH</name>
<evidence type="ECO:0000256" key="2">
    <source>
        <dbReference type="SAM" id="SignalP"/>
    </source>
</evidence>
<evidence type="ECO:0000259" key="3">
    <source>
        <dbReference type="Pfam" id="PF05239"/>
    </source>
</evidence>
<feature type="compositionally biased region" description="Low complexity" evidence="1">
    <location>
        <begin position="24"/>
        <end position="60"/>
    </location>
</feature>
<proteinExistence type="predicted"/>
<feature type="region of interest" description="Disordered" evidence="1">
    <location>
        <begin position="23"/>
        <end position="61"/>
    </location>
</feature>
<keyword evidence="5" id="KW-1185">Reference proteome</keyword>
<dbReference type="Gene3D" id="2.30.30.240">
    <property type="entry name" value="PRC-barrel domain"/>
    <property type="match status" value="1"/>
</dbReference>
<evidence type="ECO:0000313" key="5">
    <source>
        <dbReference type="Proteomes" id="UP001205890"/>
    </source>
</evidence>
<feature type="region of interest" description="Disordered" evidence="1">
    <location>
        <begin position="146"/>
        <end position="180"/>
    </location>
</feature>
<dbReference type="RefSeq" id="WP_254746279.1">
    <property type="nucleotide sequence ID" value="NZ_JANCLU010000031.1"/>
</dbReference>
<dbReference type="SUPFAM" id="SSF50346">
    <property type="entry name" value="PRC-barrel domain"/>
    <property type="match status" value="1"/>
</dbReference>
<protein>
    <submittedName>
        <fullName evidence="4">PRC-barrel domain-containing protein</fullName>
    </submittedName>
</protein>
<comment type="caution">
    <text evidence="4">The sequence shown here is derived from an EMBL/GenBank/DDBJ whole genome shotgun (WGS) entry which is preliminary data.</text>
</comment>
<accession>A0ABT1LHH4</accession>
<keyword evidence="2" id="KW-0732">Signal</keyword>
<organism evidence="4 5">
    <name type="scientific">Alsobacter ponti</name>
    <dbReference type="NCBI Taxonomy" id="2962936"/>
    <lineage>
        <taxon>Bacteria</taxon>
        <taxon>Pseudomonadati</taxon>
        <taxon>Pseudomonadota</taxon>
        <taxon>Alphaproteobacteria</taxon>
        <taxon>Hyphomicrobiales</taxon>
        <taxon>Alsobacteraceae</taxon>
        <taxon>Alsobacter</taxon>
    </lineage>
</organism>